<keyword evidence="1" id="KW-0812">Transmembrane</keyword>
<evidence type="ECO:0000256" key="1">
    <source>
        <dbReference type="SAM" id="Phobius"/>
    </source>
</evidence>
<name>A0ABP6ZBJ5_9ACTN</name>
<evidence type="ECO:0008006" key="4">
    <source>
        <dbReference type="Google" id="ProtNLM"/>
    </source>
</evidence>
<keyword evidence="1" id="KW-0472">Membrane</keyword>
<evidence type="ECO:0000313" key="3">
    <source>
        <dbReference type="Proteomes" id="UP001501074"/>
    </source>
</evidence>
<reference evidence="3" key="1">
    <citation type="journal article" date="2019" name="Int. J. Syst. Evol. Microbiol.">
        <title>The Global Catalogue of Microorganisms (GCM) 10K type strain sequencing project: providing services to taxonomists for standard genome sequencing and annotation.</title>
        <authorList>
            <consortium name="The Broad Institute Genomics Platform"/>
            <consortium name="The Broad Institute Genome Sequencing Center for Infectious Disease"/>
            <person name="Wu L."/>
            <person name="Ma J."/>
        </authorList>
    </citation>
    <scope>NUCLEOTIDE SEQUENCE [LARGE SCALE GENOMIC DNA]</scope>
    <source>
        <strain evidence="3">JCM 16902</strain>
    </source>
</reference>
<keyword evidence="1" id="KW-1133">Transmembrane helix</keyword>
<dbReference type="SUPFAM" id="SSF103473">
    <property type="entry name" value="MFS general substrate transporter"/>
    <property type="match status" value="1"/>
</dbReference>
<dbReference type="EMBL" id="BAAAZO010000003">
    <property type="protein sequence ID" value="GAA3604512.1"/>
    <property type="molecule type" value="Genomic_DNA"/>
</dbReference>
<dbReference type="InterPro" id="IPR036259">
    <property type="entry name" value="MFS_trans_sf"/>
</dbReference>
<organism evidence="2 3">
    <name type="scientific">Kineosporia mesophila</name>
    <dbReference type="NCBI Taxonomy" id="566012"/>
    <lineage>
        <taxon>Bacteria</taxon>
        <taxon>Bacillati</taxon>
        <taxon>Actinomycetota</taxon>
        <taxon>Actinomycetes</taxon>
        <taxon>Kineosporiales</taxon>
        <taxon>Kineosporiaceae</taxon>
        <taxon>Kineosporia</taxon>
    </lineage>
</organism>
<protein>
    <recommendedName>
        <fullName evidence="4">Major facilitator superfamily (MFS) profile domain-containing protein</fullName>
    </recommendedName>
</protein>
<keyword evidence="3" id="KW-1185">Reference proteome</keyword>
<evidence type="ECO:0000313" key="2">
    <source>
        <dbReference type="EMBL" id="GAA3604512.1"/>
    </source>
</evidence>
<feature type="transmembrane region" description="Helical" evidence="1">
    <location>
        <begin position="25"/>
        <end position="46"/>
    </location>
</feature>
<gene>
    <name evidence="2" type="ORF">GCM10022223_20190</name>
</gene>
<dbReference type="Gene3D" id="1.20.1250.20">
    <property type="entry name" value="MFS general substrate transporter like domains"/>
    <property type="match status" value="1"/>
</dbReference>
<comment type="caution">
    <text evidence="2">The sequence shown here is derived from an EMBL/GenBank/DDBJ whole genome shotgun (WGS) entry which is preliminary data.</text>
</comment>
<proteinExistence type="predicted"/>
<dbReference type="Proteomes" id="UP001501074">
    <property type="component" value="Unassembled WGS sequence"/>
</dbReference>
<accession>A0ABP6ZBJ5</accession>
<sequence length="52" mass="5648">MDRIGNGVQFSTLAMYLNRQSGLSIWQFGLGLAIGGVFGLLSNLVFGRLSDR</sequence>
<dbReference type="RefSeq" id="WP_231482946.1">
    <property type="nucleotide sequence ID" value="NZ_BAAAZO010000003.1"/>
</dbReference>